<dbReference type="InterPro" id="IPR001304">
    <property type="entry name" value="C-type_lectin-like"/>
</dbReference>
<dbReference type="InterPro" id="IPR016187">
    <property type="entry name" value="CTDL_fold"/>
</dbReference>
<dbReference type="AlphaFoldDB" id="A0A8C6TRL0"/>
<dbReference type="PANTHER" id="PTHR22803">
    <property type="entry name" value="MANNOSE, PHOSPHOLIPASE, LECTIN RECEPTOR RELATED"/>
    <property type="match status" value="1"/>
</dbReference>
<protein>
    <recommendedName>
        <fullName evidence="1">C-type lectin domain-containing protein</fullName>
    </recommendedName>
</protein>
<dbReference type="PROSITE" id="PS50041">
    <property type="entry name" value="C_TYPE_LECTIN_2"/>
    <property type="match status" value="1"/>
</dbReference>
<dbReference type="Proteomes" id="UP000694523">
    <property type="component" value="Unplaced"/>
</dbReference>
<dbReference type="Gene3D" id="3.10.100.10">
    <property type="entry name" value="Mannose-Binding Protein A, subunit A"/>
    <property type="match status" value="1"/>
</dbReference>
<dbReference type="SMART" id="SM00034">
    <property type="entry name" value="CLECT"/>
    <property type="match status" value="1"/>
</dbReference>
<sequence>MKHVGSLFYPLKINREIIFWLISVNGQIFNGRSFICIQSASTWAEAQQRCVSLGGNLATIHNQQEEEFVKEVAKGSAAWIGSTDAQQDGLWLWINSKPMTFTGWCVGEPNNHRGPQQCAVINFSGLYPGWGWCHWHKCKNNADFPFLQLRSAGMMNVASSSSPLSVRKSCRIPEQLSLQPRKKVCICKCV</sequence>
<dbReference type="SUPFAM" id="SSF56436">
    <property type="entry name" value="C-type lectin-like"/>
    <property type="match status" value="1"/>
</dbReference>
<dbReference type="InterPro" id="IPR050111">
    <property type="entry name" value="C-type_lectin/snaclec_domain"/>
</dbReference>
<evidence type="ECO:0000313" key="3">
    <source>
        <dbReference type="Proteomes" id="UP000694523"/>
    </source>
</evidence>
<evidence type="ECO:0000313" key="2">
    <source>
        <dbReference type="Ensembl" id="ENSNMLP00000024081.1"/>
    </source>
</evidence>
<reference evidence="2" key="2">
    <citation type="submission" date="2025-09" db="UniProtKB">
        <authorList>
            <consortium name="Ensembl"/>
        </authorList>
    </citation>
    <scope>IDENTIFICATION</scope>
</reference>
<accession>A0A8C6TRL0</accession>
<keyword evidence="3" id="KW-1185">Reference proteome</keyword>
<dbReference type="Pfam" id="PF00059">
    <property type="entry name" value="Lectin_C"/>
    <property type="match status" value="1"/>
</dbReference>
<evidence type="ECO:0000259" key="1">
    <source>
        <dbReference type="PROSITE" id="PS50041"/>
    </source>
</evidence>
<organism evidence="2 3">
    <name type="scientific">Neogobius melanostomus</name>
    <name type="common">round goby</name>
    <dbReference type="NCBI Taxonomy" id="47308"/>
    <lineage>
        <taxon>Eukaryota</taxon>
        <taxon>Metazoa</taxon>
        <taxon>Chordata</taxon>
        <taxon>Craniata</taxon>
        <taxon>Vertebrata</taxon>
        <taxon>Euteleostomi</taxon>
        <taxon>Actinopterygii</taxon>
        <taxon>Neopterygii</taxon>
        <taxon>Teleostei</taxon>
        <taxon>Neoteleostei</taxon>
        <taxon>Acanthomorphata</taxon>
        <taxon>Gobiaria</taxon>
        <taxon>Gobiiformes</taxon>
        <taxon>Gobioidei</taxon>
        <taxon>Gobiidae</taxon>
        <taxon>Benthophilinae</taxon>
        <taxon>Neogobiini</taxon>
        <taxon>Neogobius</taxon>
    </lineage>
</organism>
<dbReference type="Ensembl" id="ENSNMLT00000026945.1">
    <property type="protein sequence ID" value="ENSNMLP00000024081.1"/>
    <property type="gene ID" value="ENSNMLG00000015471.1"/>
</dbReference>
<proteinExistence type="predicted"/>
<reference evidence="2" key="1">
    <citation type="submission" date="2025-08" db="UniProtKB">
        <authorList>
            <consortium name="Ensembl"/>
        </authorList>
    </citation>
    <scope>IDENTIFICATION</scope>
</reference>
<name>A0A8C6TRL0_9GOBI</name>
<feature type="domain" description="C-type lectin" evidence="1">
    <location>
        <begin position="29"/>
        <end position="130"/>
    </location>
</feature>
<dbReference type="InterPro" id="IPR016186">
    <property type="entry name" value="C-type_lectin-like/link_sf"/>
</dbReference>